<dbReference type="EMBL" id="BAAAVM010000042">
    <property type="protein sequence ID" value="GAA3146161.1"/>
    <property type="molecule type" value="Genomic_DNA"/>
</dbReference>
<evidence type="ECO:0000313" key="2">
    <source>
        <dbReference type="EMBL" id="GAA3146161.1"/>
    </source>
</evidence>
<comment type="caution">
    <text evidence="2">The sequence shown here is derived from an EMBL/GenBank/DDBJ whole genome shotgun (WGS) entry which is preliminary data.</text>
</comment>
<organism evidence="2 3">
    <name type="scientific">Streptomyces rameus</name>
    <dbReference type="NCBI Taxonomy" id="68261"/>
    <lineage>
        <taxon>Bacteria</taxon>
        <taxon>Bacillati</taxon>
        <taxon>Actinomycetota</taxon>
        <taxon>Actinomycetes</taxon>
        <taxon>Kitasatosporales</taxon>
        <taxon>Streptomycetaceae</taxon>
        <taxon>Streptomyces</taxon>
    </lineage>
</organism>
<keyword evidence="3" id="KW-1185">Reference proteome</keyword>
<proteinExistence type="predicted"/>
<evidence type="ECO:0000259" key="1">
    <source>
        <dbReference type="Pfam" id="PF07812"/>
    </source>
</evidence>
<sequence>MLHVLIPIRRPASGHMVVAGRPSHLCTPLETKVIHVFTGPTLSPDDPALQGKGLRIRPPIGHGDLFDPEIEAGDTVVIIDGVYHQAPAVRHKEILWTLGRGVRVIGAASIGALRAAELGDSGMIGVGSVWQSYANGQLTGDDEVAVAQSTEGDLSACTWPLVRVRQIIAMGRSQRVLDTAQADRLLSVLAGVYYAHRSWDALRLVSRGEAPEFARWLAKALAADRHFGDVKRTDALSAVALACDLAGLPVKRVGGLIWQTRCFRQWANRFAAQDTEQGRLPTLLRVTYQQVFDPEFKRLWWEHLESNGVPELPPALACAVTNPRTDLTDAVTVARLLAHETEGDRADVPRYAEINAEAGRAYRGFFPEAIKEQVVRDMLAAVWGTGPDGLEEEAWRRGLQGVREAVDAARPLVLGFLRDQEAVR</sequence>
<dbReference type="Pfam" id="PF07812">
    <property type="entry name" value="TfuA"/>
    <property type="match status" value="1"/>
</dbReference>
<accession>A0ABP6NJW6</accession>
<gene>
    <name evidence="2" type="ORF">GCM10010521_36590</name>
</gene>
<name>A0ABP6NJW6_9ACTN</name>
<feature type="domain" description="TfuA-like core" evidence="1">
    <location>
        <begin position="80"/>
        <end position="198"/>
    </location>
</feature>
<dbReference type="InterPro" id="IPR012924">
    <property type="entry name" value="TfuA_core"/>
</dbReference>
<reference evidence="3" key="1">
    <citation type="journal article" date="2019" name="Int. J. Syst. Evol. Microbiol.">
        <title>The Global Catalogue of Microorganisms (GCM) 10K type strain sequencing project: providing services to taxonomists for standard genome sequencing and annotation.</title>
        <authorList>
            <consortium name="The Broad Institute Genomics Platform"/>
            <consortium name="The Broad Institute Genome Sequencing Center for Infectious Disease"/>
            <person name="Wu L."/>
            <person name="Ma J."/>
        </authorList>
    </citation>
    <scope>NUCLEOTIDE SEQUENCE [LARGE SCALE GENOMIC DNA]</scope>
    <source>
        <strain evidence="3">JCM 11574</strain>
    </source>
</reference>
<dbReference type="Proteomes" id="UP001500893">
    <property type="component" value="Unassembled WGS sequence"/>
</dbReference>
<evidence type="ECO:0000313" key="3">
    <source>
        <dbReference type="Proteomes" id="UP001500893"/>
    </source>
</evidence>
<protein>
    <recommendedName>
        <fullName evidence="1">TfuA-like core domain-containing protein</fullName>
    </recommendedName>
</protein>